<feature type="transmembrane region" description="Helical" evidence="10">
    <location>
        <begin position="6"/>
        <end position="28"/>
    </location>
</feature>
<feature type="transmembrane region" description="Helical" evidence="10">
    <location>
        <begin position="48"/>
        <end position="65"/>
    </location>
</feature>
<dbReference type="GO" id="GO:0012505">
    <property type="term" value="C:endomembrane system"/>
    <property type="evidence" value="ECO:0007669"/>
    <property type="project" value="UniProtKB-SubCell"/>
</dbReference>
<comment type="similarity">
    <text evidence="2">Belongs to the SWEET sugar transporter family.</text>
</comment>
<organism evidence="11 12">
    <name type="scientific">Symbiodinium microadriaticum</name>
    <name type="common">Dinoflagellate</name>
    <name type="synonym">Zooxanthella microadriatica</name>
    <dbReference type="NCBI Taxonomy" id="2951"/>
    <lineage>
        <taxon>Eukaryota</taxon>
        <taxon>Sar</taxon>
        <taxon>Alveolata</taxon>
        <taxon>Dinophyceae</taxon>
        <taxon>Suessiales</taxon>
        <taxon>Symbiodiniaceae</taxon>
        <taxon>Symbiodinium</taxon>
    </lineage>
</organism>
<evidence type="ECO:0000256" key="1">
    <source>
        <dbReference type="ARBA" id="ARBA00004127"/>
    </source>
</evidence>
<evidence type="ECO:0000256" key="10">
    <source>
        <dbReference type="SAM" id="Phobius"/>
    </source>
</evidence>
<evidence type="ECO:0000256" key="4">
    <source>
        <dbReference type="ARBA" id="ARBA00022597"/>
    </source>
</evidence>
<dbReference type="InterPro" id="IPR004316">
    <property type="entry name" value="SWEET_rpt"/>
</dbReference>
<feature type="compositionally biased region" description="Low complexity" evidence="9">
    <location>
        <begin position="300"/>
        <end position="321"/>
    </location>
</feature>
<proteinExistence type="inferred from homology"/>
<keyword evidence="5 10" id="KW-0812">Transmembrane</keyword>
<dbReference type="Pfam" id="PF03083">
    <property type="entry name" value="MtN3_slv"/>
    <property type="match status" value="1"/>
</dbReference>
<reference evidence="11 12" key="1">
    <citation type="submission" date="2016-02" db="EMBL/GenBank/DDBJ databases">
        <title>Genome analysis of coral dinoflagellate symbionts highlights evolutionary adaptations to a symbiotic lifestyle.</title>
        <authorList>
            <person name="Aranda M."/>
            <person name="Li Y."/>
            <person name="Liew Y.J."/>
            <person name="Baumgarten S."/>
            <person name="Simakov O."/>
            <person name="Wilson M."/>
            <person name="Piel J."/>
            <person name="Ashoor H."/>
            <person name="Bougouffa S."/>
            <person name="Bajic V.B."/>
            <person name="Ryu T."/>
            <person name="Ravasi T."/>
            <person name="Bayer T."/>
            <person name="Micklem G."/>
            <person name="Kim H."/>
            <person name="Bhak J."/>
            <person name="Lajeunesse T.C."/>
            <person name="Voolstra C.R."/>
        </authorList>
    </citation>
    <scope>NUCLEOTIDE SEQUENCE [LARGE SCALE GENOMIC DNA]</scope>
    <source>
        <strain evidence="11 12">CCMP2467</strain>
    </source>
</reference>
<keyword evidence="7 10" id="KW-1133">Transmembrane helix</keyword>
<dbReference type="Proteomes" id="UP000186817">
    <property type="component" value="Unassembled WGS sequence"/>
</dbReference>
<evidence type="ECO:0000256" key="2">
    <source>
        <dbReference type="ARBA" id="ARBA00007809"/>
    </source>
</evidence>
<keyword evidence="8 10" id="KW-0472">Membrane</keyword>
<evidence type="ECO:0000256" key="5">
    <source>
        <dbReference type="ARBA" id="ARBA00022692"/>
    </source>
</evidence>
<comment type="subcellular location">
    <subcellularLocation>
        <location evidence="1">Endomembrane system</location>
        <topology evidence="1">Multi-pass membrane protein</topology>
    </subcellularLocation>
</comment>
<dbReference type="InterPro" id="IPR047664">
    <property type="entry name" value="SWEET"/>
</dbReference>
<feature type="transmembrane region" description="Helical" evidence="10">
    <location>
        <begin position="221"/>
        <end position="244"/>
    </location>
</feature>
<feature type="transmembrane region" description="Helical" evidence="10">
    <location>
        <begin position="71"/>
        <end position="92"/>
    </location>
</feature>
<feature type="region of interest" description="Disordered" evidence="9">
    <location>
        <begin position="259"/>
        <end position="280"/>
    </location>
</feature>
<keyword evidence="4" id="KW-0762">Sugar transport</keyword>
<feature type="transmembrane region" description="Helical" evidence="10">
    <location>
        <begin position="139"/>
        <end position="156"/>
    </location>
</feature>
<evidence type="ECO:0000256" key="7">
    <source>
        <dbReference type="ARBA" id="ARBA00022989"/>
    </source>
</evidence>
<sequence length="658" mass="73025">MSQQDILMRHGFGLVGVITCSGMTLAPFRALLRARETGSLAGMDTRSWPLYFIQSIFWSVYAVMLGDMYVLLANVIMVVMWMYFCLAAIGLLSREEGELAPPAPDDLGDAGLLMRKDALQLHEFSKAYRKKAIRRTEQQVSLGMGLMFVLSFLTQVQGQEGLEFLDVLSVEQRLYAFSLLSMAISLICFSAPIGRLWVLIQKRDGSSVFVPYALAQCVHNLVWLTYGMILGNVAVMVPNIPGVFCTVAQILIKLRWPGDAESSDPARSTAVRKESFVQDHSEGGLTTVAAGTSSDKCEATQDAATEATTEATEADSPSSADGLVHGSPSAINAWGREVLLRLFPFTSSGDDMFPFPQVFGCYEILRAQAAYPQMGMGQVLLRLFPFTSSGDDMFPFPQVFGCYEILRAQAAYPQMGMGQALLTQRAAKRAREDDIFWVSDKESDQDPGFEEDDAISDVSSESLEIVQQTRLSGQTSLPEFVREQLEQQKLQLEELRSVSVPFFFPKQRHFKWGFWPKNGQRKCWFEYPFPRGLYNKLPAEHTASYSSFDLALSRGVEASETIIWFSAGEATNGDVVSTPVPPDHCAGPPESTEEVKKLIPAKVSKGKSATTLAQRSVTLPDLAPILKEKGVYEDYLKWQRDYQKWRSAAPRSSAEETA</sequence>
<feature type="region of interest" description="Disordered" evidence="9">
    <location>
        <begin position="300"/>
        <end position="323"/>
    </location>
</feature>
<accession>A0A1Q9DPD2</accession>
<keyword evidence="12" id="KW-1185">Reference proteome</keyword>
<feature type="compositionally biased region" description="Basic and acidic residues" evidence="9">
    <location>
        <begin position="271"/>
        <end position="280"/>
    </location>
</feature>
<evidence type="ECO:0000256" key="8">
    <source>
        <dbReference type="ARBA" id="ARBA00023136"/>
    </source>
</evidence>
<evidence type="ECO:0000256" key="3">
    <source>
        <dbReference type="ARBA" id="ARBA00022448"/>
    </source>
</evidence>
<keyword evidence="3" id="KW-0813">Transport</keyword>
<feature type="transmembrane region" description="Helical" evidence="10">
    <location>
        <begin position="176"/>
        <end position="200"/>
    </location>
</feature>
<name>A0A1Q9DPD2_SYMMI</name>
<dbReference type="GO" id="GO:0051119">
    <property type="term" value="F:sugar transmembrane transporter activity"/>
    <property type="evidence" value="ECO:0007669"/>
    <property type="project" value="InterPro"/>
</dbReference>
<protein>
    <submittedName>
        <fullName evidence="11">Uncharacterized protein</fullName>
    </submittedName>
</protein>
<dbReference type="PANTHER" id="PTHR10791">
    <property type="entry name" value="RAG1-ACTIVATING PROTEIN 1"/>
    <property type="match status" value="1"/>
</dbReference>
<gene>
    <name evidence="11" type="ORF">AK812_SmicGene20694</name>
</gene>
<dbReference type="GO" id="GO:0016020">
    <property type="term" value="C:membrane"/>
    <property type="evidence" value="ECO:0007669"/>
    <property type="project" value="InterPro"/>
</dbReference>
<evidence type="ECO:0000313" key="12">
    <source>
        <dbReference type="Proteomes" id="UP000186817"/>
    </source>
</evidence>
<dbReference type="AlphaFoldDB" id="A0A1Q9DPD2"/>
<evidence type="ECO:0000313" key="11">
    <source>
        <dbReference type="EMBL" id="OLP97025.1"/>
    </source>
</evidence>
<evidence type="ECO:0000256" key="9">
    <source>
        <dbReference type="SAM" id="MobiDB-lite"/>
    </source>
</evidence>
<dbReference type="OrthoDB" id="409725at2759"/>
<keyword evidence="6" id="KW-0677">Repeat</keyword>
<dbReference type="EMBL" id="LSRX01000448">
    <property type="protein sequence ID" value="OLP97025.1"/>
    <property type="molecule type" value="Genomic_DNA"/>
</dbReference>
<comment type="caution">
    <text evidence="11">The sequence shown here is derived from an EMBL/GenBank/DDBJ whole genome shotgun (WGS) entry which is preliminary data.</text>
</comment>
<dbReference type="Gene3D" id="1.20.1280.290">
    <property type="match status" value="2"/>
</dbReference>
<evidence type="ECO:0000256" key="6">
    <source>
        <dbReference type="ARBA" id="ARBA00022737"/>
    </source>
</evidence>